<evidence type="ECO:0000313" key="3">
    <source>
        <dbReference type="Proteomes" id="UP000796761"/>
    </source>
</evidence>
<dbReference type="Proteomes" id="UP000796761">
    <property type="component" value="Unassembled WGS sequence"/>
</dbReference>
<dbReference type="EMBL" id="SWJQ01000007">
    <property type="protein sequence ID" value="TRZ26686.1"/>
    <property type="molecule type" value="Genomic_DNA"/>
</dbReference>
<dbReference type="OrthoDB" id="426210at2759"/>
<sequence>MRRAKAKAHLELNLTKDVKDNKNGFFKRINNQRKTKDEVGLLLSGREGLVTEDTEKSNGILGCIRKSIASRAREVILPLHSALVRHIWSAVSSSGSSVQERHGAPGVGPTEGDKDDQRNGASLLWGKAETCVCSALRRDA</sequence>
<name>A0A8K1LUR7_9PASS</name>
<evidence type="ECO:0000256" key="1">
    <source>
        <dbReference type="SAM" id="MobiDB-lite"/>
    </source>
</evidence>
<gene>
    <name evidence="2" type="ORF">HGM15179_000457</name>
</gene>
<evidence type="ECO:0000313" key="2">
    <source>
        <dbReference type="EMBL" id="TRZ26686.1"/>
    </source>
</evidence>
<organism evidence="2 3">
    <name type="scientific">Zosterops borbonicus</name>
    <dbReference type="NCBI Taxonomy" id="364589"/>
    <lineage>
        <taxon>Eukaryota</taxon>
        <taxon>Metazoa</taxon>
        <taxon>Chordata</taxon>
        <taxon>Craniata</taxon>
        <taxon>Vertebrata</taxon>
        <taxon>Euteleostomi</taxon>
        <taxon>Archelosauria</taxon>
        <taxon>Archosauria</taxon>
        <taxon>Dinosauria</taxon>
        <taxon>Saurischia</taxon>
        <taxon>Theropoda</taxon>
        <taxon>Coelurosauria</taxon>
        <taxon>Aves</taxon>
        <taxon>Neognathae</taxon>
        <taxon>Neoaves</taxon>
        <taxon>Telluraves</taxon>
        <taxon>Australaves</taxon>
        <taxon>Passeriformes</taxon>
        <taxon>Sylvioidea</taxon>
        <taxon>Zosteropidae</taxon>
        <taxon>Zosterops</taxon>
    </lineage>
</organism>
<keyword evidence="3" id="KW-1185">Reference proteome</keyword>
<proteinExistence type="predicted"/>
<protein>
    <submittedName>
        <fullName evidence="2">Uncharacterized protein</fullName>
    </submittedName>
</protein>
<comment type="caution">
    <text evidence="2">The sequence shown here is derived from an EMBL/GenBank/DDBJ whole genome shotgun (WGS) entry which is preliminary data.</text>
</comment>
<accession>A0A8K1LUR7</accession>
<dbReference type="AlphaFoldDB" id="A0A8K1LUR7"/>
<reference evidence="2" key="1">
    <citation type="submission" date="2019-04" db="EMBL/GenBank/DDBJ databases">
        <title>Genome assembly of Zosterops borbonicus 15179.</title>
        <authorList>
            <person name="Leroy T."/>
            <person name="Anselmetti Y."/>
            <person name="Tilak M.-K."/>
            <person name="Nabholz B."/>
        </authorList>
    </citation>
    <scope>NUCLEOTIDE SEQUENCE</scope>
    <source>
        <strain evidence="2">HGM_15179</strain>
        <tissue evidence="2">Muscle</tissue>
    </source>
</reference>
<feature type="region of interest" description="Disordered" evidence="1">
    <location>
        <begin position="92"/>
        <end position="121"/>
    </location>
</feature>